<gene>
    <name evidence="1" type="ORF">C811_02034</name>
</gene>
<dbReference type="GO" id="GO:0006281">
    <property type="term" value="P:DNA repair"/>
    <property type="evidence" value="ECO:0007669"/>
    <property type="project" value="TreeGrafter"/>
</dbReference>
<dbReference type="NCBIfam" id="TIGR01549">
    <property type="entry name" value="HAD-SF-IA-v1"/>
    <property type="match status" value="1"/>
</dbReference>
<dbReference type="eggNOG" id="COG0546">
    <property type="taxonomic scope" value="Bacteria"/>
</dbReference>
<reference evidence="1 2" key="1">
    <citation type="submission" date="2013-04" db="EMBL/GenBank/DDBJ databases">
        <title>The Genome Sequence of Enterorhabdus caecimuris B7.</title>
        <authorList>
            <consortium name="The Broad Institute Genomics Platform"/>
            <consortium name="The Broad Institute Genome Sequencing Center for Infectious Disease"/>
            <person name="Earl A."/>
            <person name="Xavier R."/>
            <person name="Elson C."/>
            <person name="Duck W."/>
            <person name="Walker B."/>
            <person name="Young S."/>
            <person name="Zeng Q."/>
            <person name="Gargeya S."/>
            <person name="Fitzgerald M."/>
            <person name="Haas B."/>
            <person name="Abouelleil A."/>
            <person name="Allen A.W."/>
            <person name="Alvarado L."/>
            <person name="Arachchi H.M."/>
            <person name="Berlin A.M."/>
            <person name="Chapman S.B."/>
            <person name="Gainer-Dewar J."/>
            <person name="Goldberg J."/>
            <person name="Griggs A."/>
            <person name="Gujja S."/>
            <person name="Hansen M."/>
            <person name="Howarth C."/>
            <person name="Imamovic A."/>
            <person name="Ireland A."/>
            <person name="Larimer J."/>
            <person name="McCowan C."/>
            <person name="Murphy C."/>
            <person name="Pearson M."/>
            <person name="Poon T.W."/>
            <person name="Priest M."/>
            <person name="Roberts A."/>
            <person name="Saif S."/>
            <person name="Shea T."/>
            <person name="Sisk P."/>
            <person name="Sykes S."/>
            <person name="Wortman J."/>
            <person name="Nusbaum C."/>
            <person name="Birren B."/>
        </authorList>
    </citation>
    <scope>NUCLEOTIDE SEQUENCE [LARGE SCALE GENOMIC DNA]</scope>
    <source>
        <strain evidence="1 2">B7</strain>
    </source>
</reference>
<comment type="caution">
    <text evidence="1">The sequence shown here is derived from an EMBL/GenBank/DDBJ whole genome shotgun (WGS) entry which is preliminary data.</text>
</comment>
<dbReference type="SFLD" id="SFLDG01129">
    <property type="entry name" value="C1.5:_HAD__Beta-PGM__Phosphata"/>
    <property type="match status" value="1"/>
</dbReference>
<dbReference type="InterPro" id="IPR050155">
    <property type="entry name" value="HAD-like_hydrolase_sf"/>
</dbReference>
<evidence type="ECO:0000313" key="2">
    <source>
        <dbReference type="Proteomes" id="UP000014204"/>
    </source>
</evidence>
<protein>
    <submittedName>
        <fullName evidence="1">Phosphoglycolate phosphatase, bacterial</fullName>
    </submittedName>
</protein>
<proteinExistence type="predicted"/>
<dbReference type="GeneID" id="82191425"/>
<dbReference type="InterPro" id="IPR023198">
    <property type="entry name" value="PGP-like_dom2"/>
</dbReference>
<dbReference type="Proteomes" id="UP000014204">
    <property type="component" value="Unassembled WGS sequence"/>
</dbReference>
<dbReference type="RefSeq" id="WP_016310213.1">
    <property type="nucleotide sequence ID" value="NZ_KE159646.1"/>
</dbReference>
<dbReference type="GO" id="GO:0005829">
    <property type="term" value="C:cytosol"/>
    <property type="evidence" value="ECO:0007669"/>
    <property type="project" value="TreeGrafter"/>
</dbReference>
<keyword evidence="2" id="KW-1185">Reference proteome</keyword>
<dbReference type="SFLD" id="SFLDS00003">
    <property type="entry name" value="Haloacid_Dehalogenase"/>
    <property type="match status" value="1"/>
</dbReference>
<dbReference type="PATRIC" id="fig|1235794.3.peg.2003"/>
<dbReference type="InterPro" id="IPR041492">
    <property type="entry name" value="HAD_2"/>
</dbReference>
<dbReference type="AlphaFoldDB" id="R9KW16"/>
<dbReference type="GO" id="GO:0008967">
    <property type="term" value="F:phosphoglycolate phosphatase activity"/>
    <property type="evidence" value="ECO:0007669"/>
    <property type="project" value="TreeGrafter"/>
</dbReference>
<dbReference type="STRING" id="1235794.C811_02034"/>
<sequence length="234" mass="25190">MAAEEMKAQALEPPFDTFIFDLDGTLLDTLDDLMVLTNDVLAEFDMPTHTREEINSYVGNGAAALIYQAVPADTPPAVADACLARWKEAYDRYPNDLTKPYPGIESMLAELRRHGCNLGILSNKFDRGVTFIVEKCLAGQVDVAHGEGGEGHFPRKPDPTGLLATIEELGSTPARTVYIGDSPGDIHAARNAGCYAVGVDWGYHDPADFAAEGWEPDLLASNPEQIVALASVAV</sequence>
<organism evidence="1 2">
    <name type="scientific">Adlercreutzia caecimuris B7</name>
    <dbReference type="NCBI Taxonomy" id="1235794"/>
    <lineage>
        <taxon>Bacteria</taxon>
        <taxon>Bacillati</taxon>
        <taxon>Actinomycetota</taxon>
        <taxon>Coriobacteriia</taxon>
        <taxon>Eggerthellales</taxon>
        <taxon>Eggerthellaceae</taxon>
        <taxon>Adlercreutzia</taxon>
    </lineage>
</organism>
<dbReference type="PANTHER" id="PTHR43434">
    <property type="entry name" value="PHOSPHOGLYCOLATE PHOSPHATASE"/>
    <property type="match status" value="1"/>
</dbReference>
<dbReference type="Gene3D" id="3.40.50.1000">
    <property type="entry name" value="HAD superfamily/HAD-like"/>
    <property type="match status" value="1"/>
</dbReference>
<dbReference type="EMBL" id="ASSY01000009">
    <property type="protein sequence ID" value="EOS50401.1"/>
    <property type="molecule type" value="Genomic_DNA"/>
</dbReference>
<accession>R9KW16</accession>
<dbReference type="PANTHER" id="PTHR43434:SF1">
    <property type="entry name" value="PHOSPHOGLYCOLATE PHOSPHATASE"/>
    <property type="match status" value="1"/>
</dbReference>
<dbReference type="Gene3D" id="1.10.150.240">
    <property type="entry name" value="Putative phosphatase, domain 2"/>
    <property type="match status" value="1"/>
</dbReference>
<dbReference type="HOGENOM" id="CLU_045011_19_1_11"/>
<dbReference type="SUPFAM" id="SSF56784">
    <property type="entry name" value="HAD-like"/>
    <property type="match status" value="1"/>
</dbReference>
<name>R9KW16_9ACTN</name>
<dbReference type="Pfam" id="PF13419">
    <property type="entry name" value="HAD_2"/>
    <property type="match status" value="1"/>
</dbReference>
<dbReference type="NCBIfam" id="TIGR01509">
    <property type="entry name" value="HAD-SF-IA-v3"/>
    <property type="match status" value="1"/>
</dbReference>
<dbReference type="InterPro" id="IPR006439">
    <property type="entry name" value="HAD-SF_hydro_IA"/>
</dbReference>
<dbReference type="InterPro" id="IPR036412">
    <property type="entry name" value="HAD-like_sf"/>
</dbReference>
<evidence type="ECO:0000313" key="1">
    <source>
        <dbReference type="EMBL" id="EOS50401.1"/>
    </source>
</evidence>
<dbReference type="InterPro" id="IPR023214">
    <property type="entry name" value="HAD_sf"/>
</dbReference>